<gene>
    <name evidence="2" type="ORF">LY79DRAFT_670244</name>
</gene>
<keyword evidence="1" id="KW-0812">Transmembrane</keyword>
<evidence type="ECO:0000313" key="2">
    <source>
        <dbReference type="EMBL" id="KAK1590092.1"/>
    </source>
</evidence>
<feature type="transmembrane region" description="Helical" evidence="1">
    <location>
        <begin position="94"/>
        <end position="115"/>
    </location>
</feature>
<keyword evidence="1" id="KW-1133">Transmembrane helix</keyword>
<dbReference type="GeneID" id="85447999"/>
<proteinExistence type="predicted"/>
<keyword evidence="1" id="KW-0472">Membrane</keyword>
<keyword evidence="3" id="KW-1185">Reference proteome</keyword>
<sequence length="159" mass="16672">MPSSDSLKSGSYSILPSQDNTHDITYDLPSTKCLSTFRSMTTVSTSAAENRPLNHDVVLPLGTPPSSAASDFYAPSAGVSASDDGCSPRVLARFAFSPVAALHVAAIPFAIPLAVIEVQGRSWRDGLATFFIVLASMQLAWLVVALLTQSHFSRASGGG</sequence>
<dbReference type="RefSeq" id="XP_060413604.1">
    <property type="nucleotide sequence ID" value="XM_060563759.1"/>
</dbReference>
<organism evidence="2 3">
    <name type="scientific">Colletotrichum navitas</name>
    <dbReference type="NCBI Taxonomy" id="681940"/>
    <lineage>
        <taxon>Eukaryota</taxon>
        <taxon>Fungi</taxon>
        <taxon>Dikarya</taxon>
        <taxon>Ascomycota</taxon>
        <taxon>Pezizomycotina</taxon>
        <taxon>Sordariomycetes</taxon>
        <taxon>Hypocreomycetidae</taxon>
        <taxon>Glomerellales</taxon>
        <taxon>Glomerellaceae</taxon>
        <taxon>Colletotrichum</taxon>
        <taxon>Colletotrichum graminicola species complex</taxon>
    </lineage>
</organism>
<dbReference type="Proteomes" id="UP001230504">
    <property type="component" value="Unassembled WGS sequence"/>
</dbReference>
<accession>A0AAD8PYP3</accession>
<name>A0AAD8PYP3_9PEZI</name>
<protein>
    <submittedName>
        <fullName evidence="2">Uncharacterized protein</fullName>
    </submittedName>
</protein>
<comment type="caution">
    <text evidence="2">The sequence shown here is derived from an EMBL/GenBank/DDBJ whole genome shotgun (WGS) entry which is preliminary data.</text>
</comment>
<evidence type="ECO:0000313" key="3">
    <source>
        <dbReference type="Proteomes" id="UP001230504"/>
    </source>
</evidence>
<feature type="transmembrane region" description="Helical" evidence="1">
    <location>
        <begin position="127"/>
        <end position="147"/>
    </location>
</feature>
<evidence type="ECO:0000256" key="1">
    <source>
        <dbReference type="SAM" id="Phobius"/>
    </source>
</evidence>
<dbReference type="AlphaFoldDB" id="A0AAD8PYP3"/>
<reference evidence="2" key="1">
    <citation type="submission" date="2021-06" db="EMBL/GenBank/DDBJ databases">
        <title>Comparative genomics, transcriptomics and evolutionary studies reveal genomic signatures of adaptation to plant cell wall in hemibiotrophic fungi.</title>
        <authorList>
            <consortium name="DOE Joint Genome Institute"/>
            <person name="Baroncelli R."/>
            <person name="Diaz J.F."/>
            <person name="Benocci T."/>
            <person name="Peng M."/>
            <person name="Battaglia E."/>
            <person name="Haridas S."/>
            <person name="Andreopoulos W."/>
            <person name="Labutti K."/>
            <person name="Pangilinan J."/>
            <person name="Floch G.L."/>
            <person name="Makela M.R."/>
            <person name="Henrissat B."/>
            <person name="Grigoriev I.V."/>
            <person name="Crouch J.A."/>
            <person name="De Vries R.P."/>
            <person name="Sukno S.A."/>
            <person name="Thon M.R."/>
        </authorList>
    </citation>
    <scope>NUCLEOTIDE SEQUENCE</scope>
    <source>
        <strain evidence="2">CBS 125086</strain>
    </source>
</reference>
<dbReference type="EMBL" id="JAHLJV010000034">
    <property type="protein sequence ID" value="KAK1590092.1"/>
    <property type="molecule type" value="Genomic_DNA"/>
</dbReference>